<evidence type="ECO:0000259" key="2">
    <source>
        <dbReference type="Pfam" id="PF07885"/>
    </source>
</evidence>
<keyword evidence="1" id="KW-1133">Transmembrane helix</keyword>
<dbReference type="EMBL" id="FOCM01000001">
    <property type="protein sequence ID" value="SEM80504.1"/>
    <property type="molecule type" value="Genomic_DNA"/>
</dbReference>
<keyword evidence="4" id="KW-1185">Reference proteome</keyword>
<protein>
    <submittedName>
        <fullName evidence="3">Ion channel</fullName>
    </submittedName>
</protein>
<reference evidence="4" key="1">
    <citation type="submission" date="2016-10" db="EMBL/GenBank/DDBJ databases">
        <authorList>
            <person name="Varghese N."/>
            <person name="Submissions S."/>
        </authorList>
    </citation>
    <scope>NUCLEOTIDE SEQUENCE [LARGE SCALE GENOMIC DNA]</scope>
    <source>
        <strain evidence="4">DSM 26893</strain>
    </source>
</reference>
<evidence type="ECO:0000313" key="4">
    <source>
        <dbReference type="Proteomes" id="UP000199372"/>
    </source>
</evidence>
<feature type="transmembrane region" description="Helical" evidence="1">
    <location>
        <begin position="41"/>
        <end position="63"/>
    </location>
</feature>
<feature type="domain" description="Potassium channel" evidence="2">
    <location>
        <begin position="57"/>
        <end position="135"/>
    </location>
</feature>
<keyword evidence="1" id="KW-0472">Membrane</keyword>
<dbReference type="Proteomes" id="UP000199372">
    <property type="component" value="Unassembled WGS sequence"/>
</dbReference>
<dbReference type="Pfam" id="PF07885">
    <property type="entry name" value="Ion_trans_2"/>
    <property type="match status" value="1"/>
</dbReference>
<keyword evidence="1" id="KW-0812">Transmembrane</keyword>
<accession>A0A1H8BEE0</accession>
<evidence type="ECO:0000313" key="3">
    <source>
        <dbReference type="EMBL" id="SEM80504.1"/>
    </source>
</evidence>
<dbReference type="InterPro" id="IPR013099">
    <property type="entry name" value="K_chnl_dom"/>
</dbReference>
<organism evidence="3 4">
    <name type="scientific">Palleronia pelagia</name>
    <dbReference type="NCBI Taxonomy" id="387096"/>
    <lineage>
        <taxon>Bacteria</taxon>
        <taxon>Pseudomonadati</taxon>
        <taxon>Pseudomonadota</taxon>
        <taxon>Alphaproteobacteria</taxon>
        <taxon>Rhodobacterales</taxon>
        <taxon>Roseobacteraceae</taxon>
        <taxon>Palleronia</taxon>
    </lineage>
</organism>
<gene>
    <name evidence="3" type="ORF">SAMN04488011_101540</name>
</gene>
<dbReference type="RefSeq" id="WP_073126158.1">
    <property type="nucleotide sequence ID" value="NZ_FOCM01000001.1"/>
</dbReference>
<name>A0A1H8BEE0_9RHOB</name>
<evidence type="ECO:0000256" key="1">
    <source>
        <dbReference type="SAM" id="Phobius"/>
    </source>
</evidence>
<sequence length="144" mass="15703">MTLAALLIGTCLVAAMGHVHHHALTTLGRLAPNPQAGSSRAVHVTFLGLLLLHLAEILVFALVNRWLLRWEALGGTTSGPLDWADVIYLTGVNFTTLGLARINLTGDIRIVTMLQSLGGLMLLTWSATYLFSVCRQSWREAEQE</sequence>
<proteinExistence type="predicted"/>
<dbReference type="AlphaFoldDB" id="A0A1H8BEE0"/>
<dbReference type="OrthoDB" id="2974133at2"/>
<dbReference type="SUPFAM" id="SSF81324">
    <property type="entry name" value="Voltage-gated potassium channels"/>
    <property type="match status" value="1"/>
</dbReference>